<reference evidence="2 3" key="1">
    <citation type="submission" date="2020-04" db="EMBL/GenBank/DDBJ databases">
        <authorList>
            <person name="Klaysubun C."/>
            <person name="Duangmal K."/>
            <person name="Lipun K."/>
        </authorList>
    </citation>
    <scope>NUCLEOTIDE SEQUENCE [LARGE SCALE GENOMIC DNA]</scope>
    <source>
        <strain evidence="2 3">JCM 11839</strain>
    </source>
</reference>
<dbReference type="Proteomes" id="UP001296706">
    <property type="component" value="Unassembled WGS sequence"/>
</dbReference>
<sequence>MRTISSESELREYVRDPSAAIAAKAIDHIDDASARFIAASPMFILATSGADGSCDVSPRGDPAGSVLVLDTRTLVFGDRKGNRRLDSMRNILGNPAVGMLFIVPGVGDTLRVNGTARVVAEAPYLPRLTVAGVTPDLAIEVTVDELFLHCTKAFARSALWDPETWPAESDVPSAGQMVRSQHGVPAPARVIDAALRHDARVNRY</sequence>
<organism evidence="2 3">
    <name type="scientific">Pseudonocardia xinjiangensis</name>
    <dbReference type="NCBI Taxonomy" id="75289"/>
    <lineage>
        <taxon>Bacteria</taxon>
        <taxon>Bacillati</taxon>
        <taxon>Actinomycetota</taxon>
        <taxon>Actinomycetes</taxon>
        <taxon>Pseudonocardiales</taxon>
        <taxon>Pseudonocardiaceae</taxon>
        <taxon>Pseudonocardia</taxon>
    </lineage>
</organism>
<protein>
    <submittedName>
        <fullName evidence="2">Pyridoxamine 5'-phosphate oxidase family protein</fullName>
    </submittedName>
</protein>
<dbReference type="Gene3D" id="2.30.110.10">
    <property type="entry name" value="Electron Transport, Fmn-binding Protein, Chain A"/>
    <property type="match status" value="1"/>
</dbReference>
<dbReference type="Pfam" id="PF01243">
    <property type="entry name" value="PNPOx_N"/>
    <property type="match status" value="1"/>
</dbReference>
<gene>
    <name evidence="2" type="ORF">HF577_12075</name>
</gene>
<dbReference type="InterPro" id="IPR012349">
    <property type="entry name" value="Split_barrel_FMN-bd"/>
</dbReference>
<keyword evidence="3" id="KW-1185">Reference proteome</keyword>
<evidence type="ECO:0000313" key="2">
    <source>
        <dbReference type="EMBL" id="NMH77816.1"/>
    </source>
</evidence>
<evidence type="ECO:0000259" key="1">
    <source>
        <dbReference type="Pfam" id="PF01243"/>
    </source>
</evidence>
<accession>A0ABX1RF93</accession>
<dbReference type="PANTHER" id="PTHR42815">
    <property type="entry name" value="FAD-BINDING, PUTATIVE (AFU_ORTHOLOGUE AFUA_6G07600)-RELATED"/>
    <property type="match status" value="1"/>
</dbReference>
<comment type="caution">
    <text evidence="2">The sequence shown here is derived from an EMBL/GenBank/DDBJ whole genome shotgun (WGS) entry which is preliminary data.</text>
</comment>
<dbReference type="RefSeq" id="WP_169395891.1">
    <property type="nucleotide sequence ID" value="NZ_BAAAJH010000013.1"/>
</dbReference>
<dbReference type="InterPro" id="IPR024029">
    <property type="entry name" value="Pyridox_Oxase_FMN-dep"/>
</dbReference>
<dbReference type="EMBL" id="JAAXKY010000030">
    <property type="protein sequence ID" value="NMH77816.1"/>
    <property type="molecule type" value="Genomic_DNA"/>
</dbReference>
<dbReference type="SUPFAM" id="SSF50475">
    <property type="entry name" value="FMN-binding split barrel"/>
    <property type="match status" value="1"/>
</dbReference>
<dbReference type="PANTHER" id="PTHR42815:SF2">
    <property type="entry name" value="FAD-BINDING, PUTATIVE (AFU_ORTHOLOGUE AFUA_6G07600)-RELATED"/>
    <property type="match status" value="1"/>
</dbReference>
<name>A0ABX1RF93_9PSEU</name>
<dbReference type="InterPro" id="IPR011576">
    <property type="entry name" value="Pyridox_Oxase_N"/>
</dbReference>
<proteinExistence type="predicted"/>
<dbReference type="NCBIfam" id="TIGR04025">
    <property type="entry name" value="PPOX_FMN_DR2398"/>
    <property type="match status" value="1"/>
</dbReference>
<feature type="domain" description="Pyridoxamine 5'-phosphate oxidase N-terminal" evidence="1">
    <location>
        <begin position="30"/>
        <end position="150"/>
    </location>
</feature>
<evidence type="ECO:0000313" key="3">
    <source>
        <dbReference type="Proteomes" id="UP001296706"/>
    </source>
</evidence>